<reference evidence="1" key="1">
    <citation type="submission" date="2023-06" db="EMBL/GenBank/DDBJ databases">
        <authorList>
            <person name="Kurt Z."/>
        </authorList>
    </citation>
    <scope>NUCLEOTIDE SEQUENCE</scope>
</reference>
<dbReference type="EMBL" id="CAXDID020000255">
    <property type="protein sequence ID" value="CAL6065526.1"/>
    <property type="molecule type" value="Genomic_DNA"/>
</dbReference>
<accession>A0AA86PU66</accession>
<organism evidence="1">
    <name type="scientific">Hexamita inflata</name>
    <dbReference type="NCBI Taxonomy" id="28002"/>
    <lineage>
        <taxon>Eukaryota</taxon>
        <taxon>Metamonada</taxon>
        <taxon>Diplomonadida</taxon>
        <taxon>Hexamitidae</taxon>
        <taxon>Hexamitinae</taxon>
        <taxon>Hexamita</taxon>
    </lineage>
</organism>
<sequence length="156" mass="16043">MGSNASGCVGSLFGQQNAQNGSIINVSVLNGILDAFSSYIGGLIGQQQNSIFIINSSVSQVNISASSTTGFIGDSAFSVQIINCTVSRTNVSGASLVGGCFGRFSSTLNATKLRIQFTRVSGSFSVGLVIGSNTGTQNFTNSSSTSNFVKNVSRDE</sequence>
<dbReference type="EMBL" id="CATOUU010000686">
    <property type="protein sequence ID" value="CAI9941012.1"/>
    <property type="molecule type" value="Genomic_DNA"/>
</dbReference>
<evidence type="ECO:0000313" key="2">
    <source>
        <dbReference type="EMBL" id="CAL6065526.1"/>
    </source>
</evidence>
<dbReference type="Proteomes" id="UP001642409">
    <property type="component" value="Unassembled WGS sequence"/>
</dbReference>
<proteinExistence type="predicted"/>
<evidence type="ECO:0000313" key="1">
    <source>
        <dbReference type="EMBL" id="CAI9941012.1"/>
    </source>
</evidence>
<name>A0AA86PU66_9EUKA</name>
<keyword evidence="3" id="KW-1185">Reference proteome</keyword>
<protein>
    <submittedName>
        <fullName evidence="2">Hypothetical_protein</fullName>
    </submittedName>
</protein>
<evidence type="ECO:0000313" key="3">
    <source>
        <dbReference type="Proteomes" id="UP001642409"/>
    </source>
</evidence>
<comment type="caution">
    <text evidence="1">The sequence shown here is derived from an EMBL/GenBank/DDBJ whole genome shotgun (WGS) entry which is preliminary data.</text>
</comment>
<dbReference type="Gene3D" id="2.160.20.110">
    <property type="match status" value="1"/>
</dbReference>
<reference evidence="2 3" key="2">
    <citation type="submission" date="2024-07" db="EMBL/GenBank/DDBJ databases">
        <authorList>
            <person name="Akdeniz Z."/>
        </authorList>
    </citation>
    <scope>NUCLEOTIDE SEQUENCE [LARGE SCALE GENOMIC DNA]</scope>
</reference>
<gene>
    <name evidence="1" type="ORF">HINF_LOCUS28657</name>
    <name evidence="2" type="ORF">HINF_LOCUS51884</name>
</gene>
<dbReference type="AlphaFoldDB" id="A0AA86PU66"/>